<evidence type="ECO:0000256" key="3">
    <source>
        <dbReference type="ARBA" id="ARBA00022692"/>
    </source>
</evidence>
<evidence type="ECO:0000256" key="4">
    <source>
        <dbReference type="ARBA" id="ARBA00022989"/>
    </source>
</evidence>
<dbReference type="GO" id="GO:0016020">
    <property type="term" value="C:membrane"/>
    <property type="evidence" value="ECO:0007669"/>
    <property type="project" value="UniProtKB-SubCell"/>
</dbReference>
<dbReference type="AlphaFoldDB" id="A0A915DI24"/>
<evidence type="ECO:0000256" key="6">
    <source>
        <dbReference type="SAM" id="MobiDB-lite"/>
    </source>
</evidence>
<dbReference type="SUPFAM" id="SSF160443">
    <property type="entry name" value="SMR domain-like"/>
    <property type="match status" value="1"/>
</dbReference>
<feature type="transmembrane region" description="Helical" evidence="7">
    <location>
        <begin position="6"/>
        <end position="24"/>
    </location>
</feature>
<comment type="similarity">
    <text evidence="2">Belongs to the UPF0057 (PMP3) family.</text>
</comment>
<keyword evidence="3 7" id="KW-0812">Transmembrane</keyword>
<feature type="transmembrane region" description="Helical" evidence="7">
    <location>
        <begin position="31"/>
        <end position="52"/>
    </location>
</feature>
<dbReference type="WBParaSite" id="jg1948">
    <property type="protein sequence ID" value="jg1948"/>
    <property type="gene ID" value="jg1948"/>
</dbReference>
<evidence type="ECO:0000313" key="9">
    <source>
        <dbReference type="Proteomes" id="UP000887574"/>
    </source>
</evidence>
<organism evidence="9 10">
    <name type="scientific">Ditylenchus dipsaci</name>
    <dbReference type="NCBI Taxonomy" id="166011"/>
    <lineage>
        <taxon>Eukaryota</taxon>
        <taxon>Metazoa</taxon>
        <taxon>Ecdysozoa</taxon>
        <taxon>Nematoda</taxon>
        <taxon>Chromadorea</taxon>
        <taxon>Rhabditida</taxon>
        <taxon>Tylenchina</taxon>
        <taxon>Tylenchomorpha</taxon>
        <taxon>Sphaerularioidea</taxon>
        <taxon>Anguinidae</taxon>
        <taxon>Anguininae</taxon>
        <taxon>Ditylenchus</taxon>
    </lineage>
</organism>
<dbReference type="InterPro" id="IPR036063">
    <property type="entry name" value="Smr_dom_sf"/>
</dbReference>
<dbReference type="Proteomes" id="UP000887574">
    <property type="component" value="Unplaced"/>
</dbReference>
<dbReference type="PANTHER" id="PTHR47417:SF1">
    <property type="entry name" value="SMR DOMAIN-CONTAINING PROTEIN YPL199C"/>
    <property type="match status" value="1"/>
</dbReference>
<dbReference type="InterPro" id="IPR000612">
    <property type="entry name" value="PMP3"/>
</dbReference>
<feature type="domain" description="Smr" evidence="8">
    <location>
        <begin position="380"/>
        <end position="457"/>
    </location>
</feature>
<reference evidence="10" key="1">
    <citation type="submission" date="2022-11" db="UniProtKB">
        <authorList>
            <consortium name="WormBaseParasite"/>
        </authorList>
    </citation>
    <scope>IDENTIFICATION</scope>
</reference>
<dbReference type="Gene3D" id="3.30.1370.110">
    <property type="match status" value="1"/>
</dbReference>
<protein>
    <submittedName>
        <fullName evidence="10">Smr domain-containing protein</fullName>
    </submittedName>
</protein>
<evidence type="ECO:0000256" key="2">
    <source>
        <dbReference type="ARBA" id="ARBA00009530"/>
    </source>
</evidence>
<dbReference type="Pfam" id="PF01679">
    <property type="entry name" value="Pmp3"/>
    <property type="match status" value="1"/>
</dbReference>
<dbReference type="Pfam" id="PF01713">
    <property type="entry name" value="Smr"/>
    <property type="match status" value="1"/>
</dbReference>
<name>A0A915DI24_9BILA</name>
<keyword evidence="5 7" id="KW-0472">Membrane</keyword>
<feature type="region of interest" description="Disordered" evidence="6">
    <location>
        <begin position="173"/>
        <end position="204"/>
    </location>
</feature>
<evidence type="ECO:0000259" key="8">
    <source>
        <dbReference type="PROSITE" id="PS50828"/>
    </source>
</evidence>
<proteinExistence type="inferred from homology"/>
<dbReference type="PROSITE" id="PS01309">
    <property type="entry name" value="UPF0057"/>
    <property type="match status" value="1"/>
</dbReference>
<evidence type="ECO:0000256" key="5">
    <source>
        <dbReference type="ARBA" id="ARBA00023136"/>
    </source>
</evidence>
<dbReference type="PANTHER" id="PTHR47417">
    <property type="entry name" value="SMR DOMAIN-CONTAINING PROTEIN YPL199C"/>
    <property type="match status" value="1"/>
</dbReference>
<keyword evidence="4 7" id="KW-1133">Transmembrane helix</keyword>
<evidence type="ECO:0000256" key="7">
    <source>
        <dbReference type="SAM" id="Phobius"/>
    </source>
</evidence>
<evidence type="ECO:0000313" key="10">
    <source>
        <dbReference type="WBParaSite" id="jg1948"/>
    </source>
</evidence>
<sequence>MAYEIQTIIEIILCIFLPPVAIFVHANDLNIHVLISIILCFLFWLPAVTPVLPAHDVTEDNGTESLVQRIARKDAAEKRTLQEAKALQTKAHMAEVIEAKEEQIIAEQNDSSDSFPPNGVQLHLSAEIVNLLNGLFGDGTEGTESAHVEVPLWICEHLYRATQKMEIPEYLPEREVSESDSSELSENGRSSPASSTNQLHPNSTLCNEERVVMLNTLYQMFSASIPMKDIMKCAKQHNFDPEDTYLYLANAVSAFDDIEPEKHTDNTNEKFNNSFVIVPSKDPTVIMPQKKESLKFTRNNHYYDSLENKHTMEQVHELRDQASMLRNKQDHYLNMESLNTKKLLNGHYLGKAREQNKEAEELLLLSDYIELCITKEEHFIDLHTLTGDRALELVKSKIDLCREKYPYQKKLHIITGYGKTTGRPSVLKARIRRFLEQKRIDYHPDDRNQGVLVVKLSNINESLS</sequence>
<evidence type="ECO:0000256" key="1">
    <source>
        <dbReference type="ARBA" id="ARBA00004370"/>
    </source>
</evidence>
<comment type="subcellular location">
    <subcellularLocation>
        <location evidence="1">Membrane</location>
    </subcellularLocation>
</comment>
<dbReference type="PROSITE" id="PS50828">
    <property type="entry name" value="SMR"/>
    <property type="match status" value="1"/>
</dbReference>
<dbReference type="InterPro" id="IPR053020">
    <property type="entry name" value="Smr_domain_protein"/>
</dbReference>
<keyword evidence="9" id="KW-1185">Reference proteome</keyword>
<dbReference type="InterPro" id="IPR002625">
    <property type="entry name" value="Smr_dom"/>
</dbReference>
<dbReference type="SMART" id="SM00463">
    <property type="entry name" value="SMR"/>
    <property type="match status" value="1"/>
</dbReference>
<feature type="compositionally biased region" description="Polar residues" evidence="6">
    <location>
        <begin position="187"/>
        <end position="204"/>
    </location>
</feature>
<accession>A0A915DI24</accession>